<evidence type="ECO:0000313" key="8">
    <source>
        <dbReference type="EMBL" id="MFC3700787.1"/>
    </source>
</evidence>
<dbReference type="NCBIfam" id="NF002937">
    <property type="entry name" value="PRK03584.1"/>
    <property type="match status" value="1"/>
</dbReference>
<dbReference type="RefSeq" id="WP_290281025.1">
    <property type="nucleotide sequence ID" value="NZ_JAUFQI010000001.1"/>
</dbReference>
<evidence type="ECO:0000259" key="7">
    <source>
        <dbReference type="Pfam" id="PF16177"/>
    </source>
</evidence>
<dbReference type="InterPro" id="IPR020845">
    <property type="entry name" value="AMP-binding_CS"/>
</dbReference>
<dbReference type="Pfam" id="PF13193">
    <property type="entry name" value="AMP-binding_C"/>
    <property type="match status" value="1"/>
</dbReference>
<dbReference type="SUPFAM" id="SSF56801">
    <property type="entry name" value="Acetyl-CoA synthetase-like"/>
    <property type="match status" value="1"/>
</dbReference>
<dbReference type="NCBIfam" id="TIGR01217">
    <property type="entry name" value="ac_ac_CoA_syn"/>
    <property type="match status" value="1"/>
</dbReference>
<proteinExistence type="inferred from homology"/>
<evidence type="ECO:0000313" key="9">
    <source>
        <dbReference type="Proteomes" id="UP001595710"/>
    </source>
</evidence>
<keyword evidence="2 8" id="KW-0436">Ligase</keyword>
<keyword evidence="9" id="KW-1185">Reference proteome</keyword>
<dbReference type="InterPro" id="IPR032387">
    <property type="entry name" value="ACAS_N"/>
</dbReference>
<dbReference type="Gene3D" id="3.30.300.30">
    <property type="match status" value="1"/>
</dbReference>
<evidence type="ECO:0000259" key="5">
    <source>
        <dbReference type="Pfam" id="PF00501"/>
    </source>
</evidence>
<dbReference type="InterPro" id="IPR000873">
    <property type="entry name" value="AMP-dep_synth/lig_dom"/>
</dbReference>
<dbReference type="EMBL" id="JBHRYN010000006">
    <property type="protein sequence ID" value="MFC3700787.1"/>
    <property type="molecule type" value="Genomic_DNA"/>
</dbReference>
<dbReference type="Pfam" id="PF16177">
    <property type="entry name" value="ACAS_N"/>
    <property type="match status" value="1"/>
</dbReference>
<dbReference type="EC" id="6.2.1.16" evidence="8"/>
<gene>
    <name evidence="8" type="ORF">ACFOND_03965</name>
</gene>
<evidence type="ECO:0000256" key="1">
    <source>
        <dbReference type="ARBA" id="ARBA00006432"/>
    </source>
</evidence>
<dbReference type="InterPro" id="IPR045851">
    <property type="entry name" value="AMP-bd_C_sf"/>
</dbReference>
<dbReference type="InterPro" id="IPR005914">
    <property type="entry name" value="Acac_CoA_synth"/>
</dbReference>
<evidence type="ECO:0000259" key="6">
    <source>
        <dbReference type="Pfam" id="PF13193"/>
    </source>
</evidence>
<dbReference type="InterPro" id="IPR042099">
    <property type="entry name" value="ANL_N_sf"/>
</dbReference>
<dbReference type="Proteomes" id="UP001595710">
    <property type="component" value="Unassembled WGS sequence"/>
</dbReference>
<reference evidence="9" key="1">
    <citation type="journal article" date="2019" name="Int. J. Syst. Evol. Microbiol.">
        <title>The Global Catalogue of Microorganisms (GCM) 10K type strain sequencing project: providing services to taxonomists for standard genome sequencing and annotation.</title>
        <authorList>
            <consortium name="The Broad Institute Genomics Platform"/>
            <consortium name="The Broad Institute Genome Sequencing Center for Infectious Disease"/>
            <person name="Wu L."/>
            <person name="Ma J."/>
        </authorList>
    </citation>
    <scope>NUCLEOTIDE SEQUENCE [LARGE SCALE GENOMIC DNA]</scope>
    <source>
        <strain evidence="9">CECT 8288</strain>
    </source>
</reference>
<comment type="caution">
    <text evidence="8">The sequence shown here is derived from an EMBL/GenBank/DDBJ whole genome shotgun (WGS) entry which is preliminary data.</text>
</comment>
<dbReference type="PANTHER" id="PTHR42921:SF1">
    <property type="entry name" value="ACETOACETYL-COA SYNTHETASE"/>
    <property type="match status" value="1"/>
</dbReference>
<dbReference type="Gene3D" id="3.40.50.12780">
    <property type="entry name" value="N-terminal domain of ligase-like"/>
    <property type="match status" value="1"/>
</dbReference>
<evidence type="ECO:0000256" key="2">
    <source>
        <dbReference type="ARBA" id="ARBA00022598"/>
    </source>
</evidence>
<dbReference type="PANTHER" id="PTHR42921">
    <property type="entry name" value="ACETOACETYL-COA SYNTHETASE"/>
    <property type="match status" value="1"/>
</dbReference>
<protein>
    <submittedName>
        <fullName evidence="8">Acetoacetate--CoA ligase</fullName>
        <ecNumber evidence="8">6.2.1.16</ecNumber>
    </submittedName>
</protein>
<dbReference type="InterPro" id="IPR025110">
    <property type="entry name" value="AMP-bd_C"/>
</dbReference>
<comment type="similarity">
    <text evidence="1">Belongs to the ATP-dependent AMP-binding enzyme family.</text>
</comment>
<sequence>MSTILFRPSQSQMEQTQLSGFAKRFDAQAFDYNYSALHHYSINNLSEFWQAVWDFGDVQGFAGDVVLGHAQMPDAKWFPNAKLNFANNLLHHGENDRNAIVAVSESREAQEISYKQLRESVMQLAAYLQQECGVQPKDVVAGYIGNTQEALIGMLATTYLGAIWTSASPDFGYEGVFDRLGQVEPVVLLAGNGYGYGGKLFDRREVVDQLRASVPSIRQTINVSVVPSIASIERATELEDILKQNRAAPELVEFPFDHPLVVLYSSGTTGKPKCIIHSAGGTLLQHIKELRLHGDISKESTFFYFTTTGWMMWNWLASGLVTGATLIIFDGNPMYPTESVLWELASKYRVTHFGTSAKYLSACQKLGVAPKENNLDALRVVFSTGSPLSPEDFDWVYSEVKSDVMLHSISGGTDIVSCFVGGNPWSPVVKGKIQAANLGMAVESWSDEGESILNQRGELVCRLPAPCMPIGFWNDPDKARYKSAYFERFDNVWAQGDFCEIDEQGQVVILGRSDTTLNPGGVRIGTAEIYRQVETIEQVTDSLVVGHQTDNDVEVVLFVKLNSSTELDDSLIKAIKQRIRENTTPRHVPKHIFAVADIPYTRSGKKVELAVTQILRGDTPKNTTAMANAECLEEYQAIKAKYLA</sequence>
<evidence type="ECO:0000256" key="4">
    <source>
        <dbReference type="ARBA" id="ARBA00022840"/>
    </source>
</evidence>
<feature type="domain" description="AMP-binding enzyme C-terminal" evidence="6">
    <location>
        <begin position="536"/>
        <end position="605"/>
    </location>
</feature>
<name>A0ABV7WNY2_9GAMM</name>
<evidence type="ECO:0000256" key="3">
    <source>
        <dbReference type="ARBA" id="ARBA00022741"/>
    </source>
</evidence>
<feature type="domain" description="AMP-dependent synthetase/ligase" evidence="5">
    <location>
        <begin position="96"/>
        <end position="464"/>
    </location>
</feature>
<dbReference type="GO" id="GO:0030729">
    <property type="term" value="F:acetoacetate-CoA ligase activity"/>
    <property type="evidence" value="ECO:0007669"/>
    <property type="project" value="UniProtKB-EC"/>
</dbReference>
<dbReference type="PROSITE" id="PS00455">
    <property type="entry name" value="AMP_BINDING"/>
    <property type="match status" value="1"/>
</dbReference>
<keyword evidence="4" id="KW-0067">ATP-binding</keyword>
<accession>A0ABV7WNY2</accession>
<keyword evidence="3" id="KW-0547">Nucleotide-binding</keyword>
<organism evidence="8 9">
    <name type="scientific">Reinekea marina</name>
    <dbReference type="NCBI Taxonomy" id="1310421"/>
    <lineage>
        <taxon>Bacteria</taxon>
        <taxon>Pseudomonadati</taxon>
        <taxon>Pseudomonadota</taxon>
        <taxon>Gammaproteobacteria</taxon>
        <taxon>Oceanospirillales</taxon>
        <taxon>Saccharospirillaceae</taxon>
        <taxon>Reinekea</taxon>
    </lineage>
</organism>
<feature type="domain" description="Acetyl-coenzyme A synthetase N-terminal" evidence="7">
    <location>
        <begin position="34"/>
        <end position="88"/>
    </location>
</feature>
<dbReference type="Pfam" id="PF00501">
    <property type="entry name" value="AMP-binding"/>
    <property type="match status" value="1"/>
</dbReference>